<dbReference type="STRING" id="225324.SAMN02745126_04877"/>
<evidence type="ECO:0000256" key="2">
    <source>
        <dbReference type="SAM" id="SignalP"/>
    </source>
</evidence>
<proteinExistence type="predicted"/>
<feature type="chain" id="PRO_5013386815" evidence="2">
    <location>
        <begin position="25"/>
        <end position="205"/>
    </location>
</feature>
<feature type="region of interest" description="Disordered" evidence="1">
    <location>
        <begin position="22"/>
        <end position="48"/>
    </location>
</feature>
<reference evidence="5" key="1">
    <citation type="submission" date="2017-02" db="EMBL/GenBank/DDBJ databases">
        <authorList>
            <person name="Varghese N."/>
            <person name="Submissions S."/>
        </authorList>
    </citation>
    <scope>NUCLEOTIDE SEQUENCE [LARGE SCALE GENOMIC DNA]</scope>
    <source>
        <strain evidence="5">ATCC 27094</strain>
    </source>
</reference>
<sequence length="205" mass="22017">MMLRLVPMSLVAVVAVLSTAAAQTASPRGPGQGNPAGTPAGTREATAGMPAPRQFNQADRTFLELATKGANAEVEFAQLAERMSRDTAVKQFAERMTREHQEANKRIATFAHNAGLPPMQGLDPDHQALHDRLSKLQGAAFDRAYVDSQIADHQVMAQLLEYEIGSGQDKELKGLAAELLPTILDHLQTADGVLATLTPTVANRR</sequence>
<dbReference type="InterPro" id="IPR025419">
    <property type="entry name" value="DUF4142"/>
</dbReference>
<dbReference type="Proteomes" id="UP000190092">
    <property type="component" value="Unassembled WGS sequence"/>
</dbReference>
<gene>
    <name evidence="4" type="ORF">SAMN02745126_04877</name>
</gene>
<evidence type="ECO:0000256" key="1">
    <source>
        <dbReference type="SAM" id="MobiDB-lite"/>
    </source>
</evidence>
<evidence type="ECO:0000259" key="3">
    <source>
        <dbReference type="Pfam" id="PF13628"/>
    </source>
</evidence>
<keyword evidence="5" id="KW-1185">Reference proteome</keyword>
<dbReference type="PANTHER" id="PTHR38593">
    <property type="entry name" value="BLR2558 PROTEIN"/>
    <property type="match status" value="1"/>
</dbReference>
<name>A0A1T4SPH6_9HYPH</name>
<accession>A0A1T4SPH6</accession>
<evidence type="ECO:0000313" key="5">
    <source>
        <dbReference type="Proteomes" id="UP000190092"/>
    </source>
</evidence>
<protein>
    <submittedName>
        <fullName evidence="4">Putative membrane protein</fullName>
    </submittedName>
</protein>
<dbReference type="Pfam" id="PF13628">
    <property type="entry name" value="DUF4142"/>
    <property type="match status" value="1"/>
</dbReference>
<dbReference type="OrthoDB" id="9101320at2"/>
<dbReference type="InterPro" id="IPR012347">
    <property type="entry name" value="Ferritin-like"/>
</dbReference>
<dbReference type="AlphaFoldDB" id="A0A1T4SPH6"/>
<organism evidence="4 5">
    <name type="scientific">Enhydrobacter aerosaccus</name>
    <dbReference type="NCBI Taxonomy" id="225324"/>
    <lineage>
        <taxon>Bacteria</taxon>
        <taxon>Pseudomonadati</taxon>
        <taxon>Pseudomonadota</taxon>
        <taxon>Alphaproteobacteria</taxon>
        <taxon>Hyphomicrobiales</taxon>
        <taxon>Enhydrobacter</taxon>
    </lineage>
</organism>
<dbReference type="RefSeq" id="WP_085936634.1">
    <property type="nucleotide sequence ID" value="NZ_FUWJ01000009.1"/>
</dbReference>
<dbReference type="PANTHER" id="PTHR38593:SF1">
    <property type="entry name" value="BLR2558 PROTEIN"/>
    <property type="match status" value="1"/>
</dbReference>
<dbReference type="Gene3D" id="1.20.1260.10">
    <property type="match status" value="1"/>
</dbReference>
<feature type="signal peptide" evidence="2">
    <location>
        <begin position="1"/>
        <end position="24"/>
    </location>
</feature>
<dbReference type="EMBL" id="FUWJ01000009">
    <property type="protein sequence ID" value="SKA30073.1"/>
    <property type="molecule type" value="Genomic_DNA"/>
</dbReference>
<keyword evidence="2" id="KW-0732">Signal</keyword>
<feature type="domain" description="DUF4142" evidence="3">
    <location>
        <begin position="58"/>
        <end position="191"/>
    </location>
</feature>
<evidence type="ECO:0000313" key="4">
    <source>
        <dbReference type="EMBL" id="SKA30073.1"/>
    </source>
</evidence>